<keyword evidence="1" id="KW-0812">Transmembrane</keyword>
<dbReference type="SMART" id="SM00014">
    <property type="entry name" value="acidPPc"/>
    <property type="match status" value="1"/>
</dbReference>
<evidence type="ECO:0000313" key="4">
    <source>
        <dbReference type="Proteomes" id="UP001595846"/>
    </source>
</evidence>
<keyword evidence="4" id="KW-1185">Reference proteome</keyword>
<evidence type="ECO:0000313" key="3">
    <source>
        <dbReference type="EMBL" id="MFC3958578.1"/>
    </source>
</evidence>
<dbReference type="InterPro" id="IPR000326">
    <property type="entry name" value="PAP2/HPO"/>
</dbReference>
<feature type="transmembrane region" description="Helical" evidence="1">
    <location>
        <begin position="160"/>
        <end position="178"/>
    </location>
</feature>
<reference evidence="3 4" key="1">
    <citation type="journal article" date="2019" name="Int. J. Syst. Evol. Microbiol.">
        <title>The Global Catalogue of Microorganisms (GCM) 10K type strain sequencing project: providing services to taxonomists for standard genome sequencing and annotation.</title>
        <authorList>
            <consortium name="The Broad Institute Genomics Platform"/>
            <consortium name="The Broad Institute Genome Sequencing Center for Infectious Disease"/>
            <person name="Wu L."/>
            <person name="Ma J."/>
        </authorList>
    </citation>
    <scope>NUCLEOTIDE SEQUENCE [LARGE SCALE GENOMIC DNA]</scope>
    <source>
        <strain evidence="3 4">IBRC-M 10256</strain>
    </source>
</reference>
<feature type="transmembrane region" description="Helical" evidence="1">
    <location>
        <begin position="258"/>
        <end position="277"/>
    </location>
</feature>
<dbReference type="EMBL" id="JBHSAQ010000006">
    <property type="protein sequence ID" value="MFC3958578.1"/>
    <property type="molecule type" value="Genomic_DNA"/>
</dbReference>
<feature type="transmembrane region" description="Helical" evidence="1">
    <location>
        <begin position="79"/>
        <end position="99"/>
    </location>
</feature>
<feature type="transmembrane region" description="Helical" evidence="1">
    <location>
        <begin position="185"/>
        <end position="204"/>
    </location>
</feature>
<organism evidence="3 4">
    <name type="scientific">Halovivax cerinus</name>
    <dbReference type="NCBI Taxonomy" id="1487865"/>
    <lineage>
        <taxon>Archaea</taxon>
        <taxon>Methanobacteriati</taxon>
        <taxon>Methanobacteriota</taxon>
        <taxon>Stenosarchaea group</taxon>
        <taxon>Halobacteria</taxon>
        <taxon>Halobacteriales</taxon>
        <taxon>Natrialbaceae</taxon>
        <taxon>Halovivax</taxon>
    </lineage>
</organism>
<keyword evidence="1" id="KW-1133">Transmembrane helix</keyword>
<gene>
    <name evidence="3" type="ORF">ACFOUR_09390</name>
</gene>
<feature type="transmembrane region" description="Helical" evidence="1">
    <location>
        <begin position="119"/>
        <end position="140"/>
    </location>
</feature>
<accession>A0ABD5NNJ9</accession>
<dbReference type="RefSeq" id="WP_256530919.1">
    <property type="nucleotide sequence ID" value="NZ_CP101824.1"/>
</dbReference>
<evidence type="ECO:0000256" key="1">
    <source>
        <dbReference type="SAM" id="Phobius"/>
    </source>
</evidence>
<feature type="transmembrane region" description="Helical" evidence="1">
    <location>
        <begin position="235"/>
        <end position="252"/>
    </location>
</feature>
<dbReference type="Pfam" id="PF01569">
    <property type="entry name" value="PAP2"/>
    <property type="match status" value="1"/>
</dbReference>
<dbReference type="PANTHER" id="PTHR14969">
    <property type="entry name" value="SPHINGOSINE-1-PHOSPHATE PHOSPHOHYDROLASE"/>
    <property type="match status" value="1"/>
</dbReference>
<dbReference type="AlphaFoldDB" id="A0ABD5NNJ9"/>
<dbReference type="SUPFAM" id="SSF48317">
    <property type="entry name" value="Acid phosphatase/Vanadium-dependent haloperoxidase"/>
    <property type="match status" value="1"/>
</dbReference>
<comment type="caution">
    <text evidence="3">The sequence shown here is derived from an EMBL/GenBank/DDBJ whole genome shotgun (WGS) entry which is preliminary data.</text>
</comment>
<protein>
    <submittedName>
        <fullName evidence="3">Phosphatase PAP2 family protein</fullName>
    </submittedName>
</protein>
<dbReference type="Proteomes" id="UP001595846">
    <property type="component" value="Unassembled WGS sequence"/>
</dbReference>
<dbReference type="Gene3D" id="1.20.144.10">
    <property type="entry name" value="Phosphatidic acid phosphatase type 2/haloperoxidase"/>
    <property type="match status" value="1"/>
</dbReference>
<evidence type="ECO:0000259" key="2">
    <source>
        <dbReference type="SMART" id="SM00014"/>
    </source>
</evidence>
<dbReference type="InterPro" id="IPR036938">
    <property type="entry name" value="PAP2/HPO_sf"/>
</dbReference>
<proteinExistence type="predicted"/>
<feature type="domain" description="Phosphatidic acid phosphatase type 2/haloperoxidase" evidence="2">
    <location>
        <begin position="120"/>
        <end position="225"/>
    </location>
</feature>
<sequence>MDATTLGLDSMSAVASGLNRGALAALDVGLAQADGFGLDRTAVCPFDVDPSAVVTGRDVGVTRSIRGSLPSWIVPLADAVTLLGDLAVVVGGLVLTILLDLRRGRRTSRDRLVSDRTAFVVGVVLGGLAVTLILKTIAGAPRPPAELQAVERGGHGFPSGHTLAATFLWGALAIWGRWGTRQRRLLIASVAVGLVAVSRLVLGVHYLPDVVASITVGVAFLVTAGVLFDENPRRALGVAAVLGVVALLVTGATTDGLLAFLGCVGGAVGWLLAGRTVPWSLPTGRSAE</sequence>
<dbReference type="PANTHER" id="PTHR14969:SF13">
    <property type="entry name" value="AT30094P"/>
    <property type="match status" value="1"/>
</dbReference>
<feature type="transmembrane region" description="Helical" evidence="1">
    <location>
        <begin position="210"/>
        <end position="228"/>
    </location>
</feature>
<dbReference type="GeneID" id="73903628"/>
<name>A0ABD5NNJ9_9EURY</name>
<keyword evidence="1" id="KW-0472">Membrane</keyword>